<dbReference type="GO" id="GO:0003955">
    <property type="term" value="F:NAD(P)H dehydrogenase (quinone) activity"/>
    <property type="evidence" value="ECO:0007669"/>
    <property type="project" value="TreeGrafter"/>
</dbReference>
<organism evidence="3 4">
    <name type="scientific">Rossellomorea vietnamensis</name>
    <dbReference type="NCBI Taxonomy" id="218284"/>
    <lineage>
        <taxon>Bacteria</taxon>
        <taxon>Bacillati</taxon>
        <taxon>Bacillota</taxon>
        <taxon>Bacilli</taxon>
        <taxon>Bacillales</taxon>
        <taxon>Bacillaceae</taxon>
        <taxon>Rossellomorea</taxon>
    </lineage>
</organism>
<dbReference type="GO" id="GO:0009055">
    <property type="term" value="F:electron transfer activity"/>
    <property type="evidence" value="ECO:0007669"/>
    <property type="project" value="TreeGrafter"/>
</dbReference>
<evidence type="ECO:0000313" key="3">
    <source>
        <dbReference type="EMBL" id="KPL57789.1"/>
    </source>
</evidence>
<evidence type="ECO:0000313" key="4">
    <source>
        <dbReference type="Proteomes" id="UP000050398"/>
    </source>
</evidence>
<dbReference type="AlphaFoldDB" id="A0A0P6WAM8"/>
<proteinExistence type="predicted"/>
<sequence>MKTLVLVGHPTIEESRMNKAWAGRLEKEENVTVHRLYNEYPDMKIDVEREQSLLLAHDRIVFQFPFYWYSTPAILKEWQDQVLQYGWAYGSEGTKLHGKEFLVITSTGGPAGAYQSGGYNHYSMSELLKPLQAMANLTGMTFLPAYAEHGVRMLSEEEVSNSADKVAAYVVDEDLKRGR</sequence>
<dbReference type="InterPro" id="IPR003680">
    <property type="entry name" value="Flavodoxin_fold"/>
</dbReference>
<dbReference type="OrthoDB" id="9798454at2"/>
<dbReference type="PATRIC" id="fig|218284.4.peg.2569"/>
<evidence type="ECO:0000256" key="1">
    <source>
        <dbReference type="ARBA" id="ARBA00023002"/>
    </source>
</evidence>
<dbReference type="PANTHER" id="PTHR47307:SF1">
    <property type="entry name" value="GLUTATHIONE-REGULATED POTASSIUM-EFFLUX SYSTEM ANCILLARY PROTEIN KEFG"/>
    <property type="match status" value="1"/>
</dbReference>
<accession>A0A0P6WAM8</accession>
<dbReference type="EMBL" id="LIXZ01000026">
    <property type="protein sequence ID" value="KPL57789.1"/>
    <property type="molecule type" value="Genomic_DNA"/>
</dbReference>
<dbReference type="PANTHER" id="PTHR47307">
    <property type="entry name" value="GLUTATHIONE-REGULATED POTASSIUM-EFFLUX SYSTEM ANCILLARY PROTEIN KEFG"/>
    <property type="match status" value="1"/>
</dbReference>
<keyword evidence="1" id="KW-0560">Oxidoreductase</keyword>
<name>A0A0P6WAM8_9BACI</name>
<dbReference type="InterPro" id="IPR046980">
    <property type="entry name" value="KefG/KefF"/>
</dbReference>
<reference evidence="3 4" key="1">
    <citation type="submission" date="2015-08" db="EMBL/GenBank/DDBJ databases">
        <title>Draft Genome Sequence of Bacillus vietnamensis UCD-SED5.</title>
        <authorList>
            <person name="Lee R.D."/>
            <person name="Jospin G."/>
            <person name="Lang J.M."/>
            <person name="Coil D.A."/>
            <person name="Eisen J.A."/>
        </authorList>
    </citation>
    <scope>NUCLEOTIDE SEQUENCE [LARGE SCALE GENOMIC DNA]</scope>
    <source>
        <strain evidence="3 4">UCD-SED5</strain>
    </source>
</reference>
<dbReference type="Proteomes" id="UP000050398">
    <property type="component" value="Unassembled WGS sequence"/>
</dbReference>
<dbReference type="SUPFAM" id="SSF52218">
    <property type="entry name" value="Flavoproteins"/>
    <property type="match status" value="1"/>
</dbReference>
<gene>
    <name evidence="3" type="ORF">AM506_20110</name>
</gene>
<protein>
    <submittedName>
        <fullName evidence="3">General stress protein</fullName>
    </submittedName>
</protein>
<comment type="caution">
    <text evidence="3">The sequence shown here is derived from an EMBL/GenBank/DDBJ whole genome shotgun (WGS) entry which is preliminary data.</text>
</comment>
<dbReference type="GO" id="GO:0010181">
    <property type="term" value="F:FMN binding"/>
    <property type="evidence" value="ECO:0007669"/>
    <property type="project" value="TreeGrafter"/>
</dbReference>
<evidence type="ECO:0000259" key="2">
    <source>
        <dbReference type="Pfam" id="PF02525"/>
    </source>
</evidence>
<dbReference type="RefSeq" id="WP_060674700.1">
    <property type="nucleotide sequence ID" value="NZ_JBCNGU010000019.1"/>
</dbReference>
<dbReference type="InterPro" id="IPR029039">
    <property type="entry name" value="Flavoprotein-like_sf"/>
</dbReference>
<dbReference type="Pfam" id="PF02525">
    <property type="entry name" value="Flavodoxin_2"/>
    <property type="match status" value="1"/>
</dbReference>
<feature type="domain" description="Flavodoxin-like fold" evidence="2">
    <location>
        <begin position="1"/>
        <end position="167"/>
    </location>
</feature>
<dbReference type="Gene3D" id="3.40.50.360">
    <property type="match status" value="1"/>
</dbReference>